<sequence length="675" mass="75059">MTAFLFANNFFPELDHLSADDRGAVTTFIGEFQRNPKSPGISLERLQNDLWSGRVTRDLRAILHKDGDIWVFLRVDHHDDAYRWAERRRAGRHPTTGALQVVETVVREVERPVEPAAPPLFAERSDSYLLSLGVPSTWLPTLREIRDEQTLLGVLAHLPQDVAELLLRLSTGELVTPPEPIPPSTPILDAPAARRDFEVIGDEATLRRAMEAPFERWIHFLHPSQQDLVTAGFSGPAKVSGAAGTGKTVVAMHRARHLARQGKRVLLTSYVNALCGNLERQLRQLCTPDELARIRVSTVHNQLLVVLRKQDPDLHWADDGAIKSALARAAREVPGGFDVDFLAAEWAHVIQPQGIVTWEQYRDVRRTGRGRALSVRERKQIWQVFVRLREHLAGARKGDRAALCARAIDLLASGKVASEFDAVLVDELQDLQAGELRLLKALCKSPGDLMLVGDAGQRIYGPGFSLSALGIEVRGRSYILKVNYRTTEQIRQHADRVLGDPVDNLDGHTETRRNTRSLVQGPVPTFQAHRSSKAEVEAAAALVRQFIADKFPASAIAIFARTNNQLDAVDAALAALQLPSYRLRDDDDRDNATGVRLGTMHGAKGLEFRAVIVVGCSDRYLPHAAVLKDIQDPNDREHAIQSERQLLYVAMTRARERLLLSWSGAPSRFLIPVPV</sequence>
<name>A0ABS7TM64_9BACT</name>
<dbReference type="Gene3D" id="3.40.50.300">
    <property type="entry name" value="P-loop containing nucleotide triphosphate hydrolases"/>
    <property type="match status" value="2"/>
</dbReference>
<dbReference type="InterPro" id="IPR014017">
    <property type="entry name" value="DNA_helicase_UvrD-like_C"/>
</dbReference>
<dbReference type="Pfam" id="PF13361">
    <property type="entry name" value="UvrD_C"/>
    <property type="match status" value="1"/>
</dbReference>
<evidence type="ECO:0000259" key="10">
    <source>
        <dbReference type="PROSITE" id="PS51198"/>
    </source>
</evidence>
<reference evidence="11" key="1">
    <citation type="submission" date="2021-08" db="EMBL/GenBank/DDBJ databases">
        <authorList>
            <person name="Stevens D.C."/>
        </authorList>
    </citation>
    <scope>NUCLEOTIDE SEQUENCE</scope>
    <source>
        <strain evidence="11">DSM 53165</strain>
    </source>
</reference>
<gene>
    <name evidence="11" type="ORF">K7C98_08600</name>
</gene>
<dbReference type="RefSeq" id="WP_224191095.1">
    <property type="nucleotide sequence ID" value="NZ_JAIRAU010000005.1"/>
</dbReference>
<evidence type="ECO:0000256" key="7">
    <source>
        <dbReference type="ARBA" id="ARBA00034808"/>
    </source>
</evidence>
<evidence type="ECO:0000256" key="8">
    <source>
        <dbReference type="ARBA" id="ARBA00048988"/>
    </source>
</evidence>
<dbReference type="EC" id="5.6.2.4" evidence="7"/>
<evidence type="ECO:0000256" key="3">
    <source>
        <dbReference type="ARBA" id="ARBA00022806"/>
    </source>
</evidence>
<dbReference type="InterPro" id="IPR014016">
    <property type="entry name" value="UvrD-like_ATP-bd"/>
</dbReference>
<protein>
    <recommendedName>
        <fullName evidence="7">DNA 3'-5' helicase</fullName>
        <ecNumber evidence="7">5.6.2.4</ecNumber>
    </recommendedName>
</protein>
<evidence type="ECO:0000256" key="5">
    <source>
        <dbReference type="ARBA" id="ARBA00023235"/>
    </source>
</evidence>
<evidence type="ECO:0000256" key="9">
    <source>
        <dbReference type="PROSITE-ProRule" id="PRU00560"/>
    </source>
</evidence>
<dbReference type="EMBL" id="JAIRAU010000005">
    <property type="protein sequence ID" value="MBZ5709318.1"/>
    <property type="molecule type" value="Genomic_DNA"/>
</dbReference>
<dbReference type="Pfam" id="PF00580">
    <property type="entry name" value="UvrD-helicase"/>
    <property type="match status" value="1"/>
</dbReference>
<dbReference type="InterPro" id="IPR000212">
    <property type="entry name" value="DNA_helicase_UvrD/REP"/>
</dbReference>
<keyword evidence="1 9" id="KW-0547">Nucleotide-binding</keyword>
<dbReference type="SUPFAM" id="SSF52540">
    <property type="entry name" value="P-loop containing nucleoside triphosphate hydrolases"/>
    <property type="match status" value="1"/>
</dbReference>
<feature type="domain" description="UvrD-like helicase ATP-binding" evidence="10">
    <location>
        <begin position="220"/>
        <end position="518"/>
    </location>
</feature>
<keyword evidence="4 9" id="KW-0067">ATP-binding</keyword>
<evidence type="ECO:0000256" key="4">
    <source>
        <dbReference type="ARBA" id="ARBA00022840"/>
    </source>
</evidence>
<evidence type="ECO:0000256" key="1">
    <source>
        <dbReference type="ARBA" id="ARBA00022741"/>
    </source>
</evidence>
<accession>A0ABS7TM64</accession>
<comment type="catalytic activity">
    <reaction evidence="8">
        <text>ATP + H2O = ADP + phosphate + H(+)</text>
        <dbReference type="Rhea" id="RHEA:13065"/>
        <dbReference type="ChEBI" id="CHEBI:15377"/>
        <dbReference type="ChEBI" id="CHEBI:15378"/>
        <dbReference type="ChEBI" id="CHEBI:30616"/>
        <dbReference type="ChEBI" id="CHEBI:43474"/>
        <dbReference type="ChEBI" id="CHEBI:456216"/>
        <dbReference type="EC" id="5.6.2.4"/>
    </reaction>
</comment>
<keyword evidence="2 9" id="KW-0378">Hydrolase</keyword>
<comment type="catalytic activity">
    <reaction evidence="6">
        <text>Couples ATP hydrolysis with the unwinding of duplex DNA by translocating in the 3'-5' direction.</text>
        <dbReference type="EC" id="5.6.2.4"/>
    </reaction>
</comment>
<evidence type="ECO:0000313" key="12">
    <source>
        <dbReference type="Proteomes" id="UP001139031"/>
    </source>
</evidence>
<evidence type="ECO:0000313" key="11">
    <source>
        <dbReference type="EMBL" id="MBZ5709318.1"/>
    </source>
</evidence>
<dbReference type="Proteomes" id="UP001139031">
    <property type="component" value="Unassembled WGS sequence"/>
</dbReference>
<dbReference type="PANTHER" id="PTHR11070">
    <property type="entry name" value="UVRD / RECB / PCRA DNA HELICASE FAMILY MEMBER"/>
    <property type="match status" value="1"/>
</dbReference>
<proteinExistence type="predicted"/>
<keyword evidence="3 9" id="KW-0347">Helicase</keyword>
<comment type="caution">
    <text evidence="11">The sequence shown here is derived from an EMBL/GenBank/DDBJ whole genome shotgun (WGS) entry which is preliminary data.</text>
</comment>
<evidence type="ECO:0000256" key="2">
    <source>
        <dbReference type="ARBA" id="ARBA00022801"/>
    </source>
</evidence>
<feature type="binding site" evidence="9">
    <location>
        <begin position="241"/>
        <end position="248"/>
    </location>
    <ligand>
        <name>ATP</name>
        <dbReference type="ChEBI" id="CHEBI:30616"/>
    </ligand>
</feature>
<evidence type="ECO:0000256" key="6">
    <source>
        <dbReference type="ARBA" id="ARBA00034617"/>
    </source>
</evidence>
<organism evidence="11 12">
    <name type="scientific">Nannocystis pusilla</name>
    <dbReference type="NCBI Taxonomy" id="889268"/>
    <lineage>
        <taxon>Bacteria</taxon>
        <taxon>Pseudomonadati</taxon>
        <taxon>Myxococcota</taxon>
        <taxon>Polyangia</taxon>
        <taxon>Nannocystales</taxon>
        <taxon>Nannocystaceae</taxon>
        <taxon>Nannocystis</taxon>
    </lineage>
</organism>
<dbReference type="PANTHER" id="PTHR11070:SF45">
    <property type="entry name" value="DNA 3'-5' HELICASE"/>
    <property type="match status" value="1"/>
</dbReference>
<keyword evidence="12" id="KW-1185">Reference proteome</keyword>
<dbReference type="PROSITE" id="PS51198">
    <property type="entry name" value="UVRD_HELICASE_ATP_BIND"/>
    <property type="match status" value="1"/>
</dbReference>
<keyword evidence="5" id="KW-0413">Isomerase</keyword>
<dbReference type="InterPro" id="IPR027417">
    <property type="entry name" value="P-loop_NTPase"/>
</dbReference>